<comment type="caution">
    <text evidence="1">The sequence shown here is derived from an EMBL/GenBank/DDBJ whole genome shotgun (WGS) entry which is preliminary data.</text>
</comment>
<reference evidence="2" key="1">
    <citation type="journal article" date="2024" name="Proc. Natl. Acad. Sci. U.S.A.">
        <title>Extraordinary preservation of gene collinearity over three hundred million years revealed in homosporous lycophytes.</title>
        <authorList>
            <person name="Li C."/>
            <person name="Wickell D."/>
            <person name="Kuo L.Y."/>
            <person name="Chen X."/>
            <person name="Nie B."/>
            <person name="Liao X."/>
            <person name="Peng D."/>
            <person name="Ji J."/>
            <person name="Jenkins J."/>
            <person name="Williams M."/>
            <person name="Shu S."/>
            <person name="Plott C."/>
            <person name="Barry K."/>
            <person name="Rajasekar S."/>
            <person name="Grimwood J."/>
            <person name="Han X."/>
            <person name="Sun S."/>
            <person name="Hou Z."/>
            <person name="He W."/>
            <person name="Dai G."/>
            <person name="Sun C."/>
            <person name="Schmutz J."/>
            <person name="Leebens-Mack J.H."/>
            <person name="Li F.W."/>
            <person name="Wang L."/>
        </authorList>
    </citation>
    <scope>NUCLEOTIDE SEQUENCE [LARGE SCALE GENOMIC DNA]</scope>
    <source>
        <strain evidence="2">cv. PW_Plant_1</strain>
    </source>
</reference>
<evidence type="ECO:0000313" key="1">
    <source>
        <dbReference type="EMBL" id="KAJ7521058.1"/>
    </source>
</evidence>
<keyword evidence="2" id="KW-1185">Reference proteome</keyword>
<accession>A0ACC2AU62</accession>
<protein>
    <submittedName>
        <fullName evidence="1">Uncharacterized protein</fullName>
    </submittedName>
</protein>
<sequence>MLFMGFSLPSPSLLLTPLAFSAFETKTSSSSTITSSFCFSVSGIHSQRLFAVSSLQFCSKRGSERTEQATLANANSDGNFRDGDASSSSLCYAMKRKGSSFSVPRATPKESSSKLESENETENLPDWAKPDSDVPPPWARDKSLSSSGEQQLFEPPFFVYLIGSSLVAIAAVGSIFEFFNKRAVFGIIQPDSPFYTPILGFFAVTGLPTSAFLWYKSIQLANKLSEEQDKEDGFLDS</sequence>
<dbReference type="EMBL" id="CM055110">
    <property type="protein sequence ID" value="KAJ7521058.1"/>
    <property type="molecule type" value="Genomic_DNA"/>
</dbReference>
<dbReference type="Proteomes" id="UP001162992">
    <property type="component" value="Chromosome 19"/>
</dbReference>
<evidence type="ECO:0000313" key="2">
    <source>
        <dbReference type="Proteomes" id="UP001162992"/>
    </source>
</evidence>
<proteinExistence type="predicted"/>
<organism evidence="1 2">
    <name type="scientific">Diphasiastrum complanatum</name>
    <name type="common">Issler's clubmoss</name>
    <name type="synonym">Lycopodium complanatum</name>
    <dbReference type="NCBI Taxonomy" id="34168"/>
    <lineage>
        <taxon>Eukaryota</taxon>
        <taxon>Viridiplantae</taxon>
        <taxon>Streptophyta</taxon>
        <taxon>Embryophyta</taxon>
        <taxon>Tracheophyta</taxon>
        <taxon>Lycopodiopsida</taxon>
        <taxon>Lycopodiales</taxon>
        <taxon>Lycopodiaceae</taxon>
        <taxon>Lycopodioideae</taxon>
        <taxon>Diphasiastrum</taxon>
    </lineage>
</organism>
<gene>
    <name evidence="1" type="ORF">O6H91_19G036000</name>
</gene>
<name>A0ACC2AU62_DIPCM</name>